<reference evidence="2 3" key="1">
    <citation type="journal article" date="2013" name="Genome Biol.">
        <title>The genome sequence of the most widely cultivated cacao type and its use to identify candidate genes regulating pod color.</title>
        <authorList>
            <person name="Motamayor J.C."/>
            <person name="Mockaitis K."/>
            <person name="Schmutz J."/>
            <person name="Haiminen N."/>
            <person name="Iii D.L."/>
            <person name="Cornejo O."/>
            <person name="Findley S.D."/>
            <person name="Zheng P."/>
            <person name="Utro F."/>
            <person name="Royaert S."/>
            <person name="Saski C."/>
            <person name="Jenkins J."/>
            <person name="Podicheti R."/>
            <person name="Zhao M."/>
            <person name="Scheffler B.E."/>
            <person name="Stack J.C."/>
            <person name="Feltus F.A."/>
            <person name="Mustiga G.M."/>
            <person name="Amores F."/>
            <person name="Phillips W."/>
            <person name="Marelli J.P."/>
            <person name="May G.D."/>
            <person name="Shapiro H."/>
            <person name="Ma J."/>
            <person name="Bustamante C.D."/>
            <person name="Schnell R.J."/>
            <person name="Main D."/>
            <person name="Gilbert D."/>
            <person name="Parida L."/>
            <person name="Kuhn D.N."/>
        </authorList>
    </citation>
    <scope>NUCLEOTIDE SEQUENCE [LARGE SCALE GENOMIC DNA]</scope>
    <source>
        <strain evidence="3">cv. Matina 1-6</strain>
    </source>
</reference>
<evidence type="ECO:0000313" key="2">
    <source>
        <dbReference type="EMBL" id="EOY08816.1"/>
    </source>
</evidence>
<evidence type="ECO:0000313" key="3">
    <source>
        <dbReference type="Proteomes" id="UP000026915"/>
    </source>
</evidence>
<dbReference type="InParanoid" id="A0A061EVI4"/>
<keyword evidence="1" id="KW-0732">Signal</keyword>
<dbReference type="AlphaFoldDB" id="A0A061EVI4"/>
<dbReference type="EMBL" id="CM001883">
    <property type="protein sequence ID" value="EOY08816.1"/>
    <property type="molecule type" value="Genomic_DNA"/>
</dbReference>
<accession>A0A061EVI4</accession>
<sequence length="114" mass="13050">MALLMTWPMLINLPVIMAQRRSTQSLVTSLTSIVLNLKSLIKGINGLAGEWDLFTLHINKTINMFKQISIEFPYHKNNSHLWFHTKFLPTLFFDLCLNFKVSWPCPSGIVTLAS</sequence>
<feature type="chain" id="PRO_5001601947" evidence="1">
    <location>
        <begin position="19"/>
        <end position="114"/>
    </location>
</feature>
<evidence type="ECO:0000256" key="1">
    <source>
        <dbReference type="SAM" id="SignalP"/>
    </source>
</evidence>
<dbReference type="Proteomes" id="UP000026915">
    <property type="component" value="Chromosome 5"/>
</dbReference>
<protein>
    <submittedName>
        <fullName evidence="2">Uncharacterized protein</fullName>
    </submittedName>
</protein>
<organism evidence="2 3">
    <name type="scientific">Theobroma cacao</name>
    <name type="common">Cacao</name>
    <name type="synonym">Cocoa</name>
    <dbReference type="NCBI Taxonomy" id="3641"/>
    <lineage>
        <taxon>Eukaryota</taxon>
        <taxon>Viridiplantae</taxon>
        <taxon>Streptophyta</taxon>
        <taxon>Embryophyta</taxon>
        <taxon>Tracheophyta</taxon>
        <taxon>Spermatophyta</taxon>
        <taxon>Magnoliopsida</taxon>
        <taxon>eudicotyledons</taxon>
        <taxon>Gunneridae</taxon>
        <taxon>Pentapetalae</taxon>
        <taxon>rosids</taxon>
        <taxon>malvids</taxon>
        <taxon>Malvales</taxon>
        <taxon>Malvaceae</taxon>
        <taxon>Byttnerioideae</taxon>
        <taxon>Theobroma</taxon>
    </lineage>
</organism>
<feature type="signal peptide" evidence="1">
    <location>
        <begin position="1"/>
        <end position="18"/>
    </location>
</feature>
<keyword evidence="3" id="KW-1185">Reference proteome</keyword>
<dbReference type="Gramene" id="EOY08816">
    <property type="protein sequence ID" value="EOY08816"/>
    <property type="gene ID" value="TCM_024034"/>
</dbReference>
<gene>
    <name evidence="2" type="ORF">TCM_024034</name>
</gene>
<dbReference type="HOGENOM" id="CLU_2125572_0_0_1"/>
<name>A0A061EVI4_THECC</name>
<proteinExistence type="predicted"/>